<protein>
    <submittedName>
        <fullName evidence="1">Uncharacterized protein</fullName>
    </submittedName>
</protein>
<comment type="caution">
    <text evidence="1">The sequence shown here is derived from an EMBL/GenBank/DDBJ whole genome shotgun (WGS) entry which is preliminary data.</text>
</comment>
<keyword evidence="2" id="KW-1185">Reference proteome</keyword>
<evidence type="ECO:0000313" key="2">
    <source>
        <dbReference type="Proteomes" id="UP001596147"/>
    </source>
</evidence>
<dbReference type="Proteomes" id="UP001596147">
    <property type="component" value="Unassembled WGS sequence"/>
</dbReference>
<sequence>MEKNDSVLAGYTDEEMVYFFFDAIKNGEEETIYDNAFEGQQAILESAIDQLKIQMESTDISIEVEKIIGKVTVENYSLMLLINKLIDKDGNTINYITAQIPLLDVDGQYQYAWDIKKLPDEIAKHDEEVQKQVQDLLEKDEKVQETIKWMNDQNFALKDAYNEHMEKYQ</sequence>
<reference evidence="2" key="1">
    <citation type="journal article" date="2019" name="Int. J. Syst. Evol. Microbiol.">
        <title>The Global Catalogue of Microorganisms (GCM) 10K type strain sequencing project: providing services to taxonomists for standard genome sequencing and annotation.</title>
        <authorList>
            <consortium name="The Broad Institute Genomics Platform"/>
            <consortium name="The Broad Institute Genome Sequencing Center for Infectious Disease"/>
            <person name="Wu L."/>
            <person name="Ma J."/>
        </authorList>
    </citation>
    <scope>NUCLEOTIDE SEQUENCE [LARGE SCALE GENOMIC DNA]</scope>
    <source>
        <strain evidence="2">CGMCC 1.12237</strain>
    </source>
</reference>
<evidence type="ECO:0000313" key="1">
    <source>
        <dbReference type="EMBL" id="MFC5465666.1"/>
    </source>
</evidence>
<organism evidence="1 2">
    <name type="scientific">Lederbergia graminis</name>
    <dbReference type="NCBI Taxonomy" id="735518"/>
    <lineage>
        <taxon>Bacteria</taxon>
        <taxon>Bacillati</taxon>
        <taxon>Bacillota</taxon>
        <taxon>Bacilli</taxon>
        <taxon>Bacillales</taxon>
        <taxon>Bacillaceae</taxon>
        <taxon>Lederbergia</taxon>
    </lineage>
</organism>
<accession>A0ABW0LLG4</accession>
<dbReference type="EMBL" id="JBHSMC010000016">
    <property type="protein sequence ID" value="MFC5465666.1"/>
    <property type="molecule type" value="Genomic_DNA"/>
</dbReference>
<name>A0ABW0LLG4_9BACI</name>
<proteinExistence type="predicted"/>
<gene>
    <name evidence="1" type="ORF">ACFPM4_13015</name>
</gene>